<proteinExistence type="predicted"/>
<evidence type="ECO:0000313" key="2">
    <source>
        <dbReference type="EMBL" id="KKS09795.1"/>
    </source>
</evidence>
<dbReference type="PANTHER" id="PTHR13832:SF699">
    <property type="entry name" value="INTEGRIN-LINKED KINASE-ASSOCIATED SERINE_THREONINE PHOSPHATASE 2C"/>
    <property type="match status" value="1"/>
</dbReference>
<dbReference type="InterPro" id="IPR015655">
    <property type="entry name" value="PP2C"/>
</dbReference>
<name>A0A0G0W9Z9_UNCC2</name>
<dbReference type="Pfam" id="PF00481">
    <property type="entry name" value="PP2C"/>
    <property type="match status" value="1"/>
</dbReference>
<reference evidence="2 3" key="1">
    <citation type="journal article" date="2015" name="Nature">
        <title>rRNA introns, odd ribosomes, and small enigmatic genomes across a large radiation of phyla.</title>
        <authorList>
            <person name="Brown C.T."/>
            <person name="Hug L.A."/>
            <person name="Thomas B.C."/>
            <person name="Sharon I."/>
            <person name="Castelle C.J."/>
            <person name="Singh A."/>
            <person name="Wilkins M.J."/>
            <person name="Williams K.H."/>
            <person name="Banfield J.F."/>
        </authorList>
    </citation>
    <scope>NUCLEOTIDE SEQUENCE [LARGE SCALE GENOMIC DNA]</scope>
</reference>
<dbReference type="PROSITE" id="PS51746">
    <property type="entry name" value="PPM_2"/>
    <property type="match status" value="1"/>
</dbReference>
<sequence length="254" mass="28242">MRIGTICMKGIKTVMEDAFFLESNFMGHNLILGGVFDGHCGSFAANYASQKFTTYFKSYLNQGIEKAFENSYQQITDELARKDALDSGTTATTFLIMDNTIYGANVGDSGAIVITSEGLLKLTKDHRMTNPDEFARVAAKSSIIFQKIKSRSIYVAGYTTKYGLEPTRSLGDKDYRSAGIIPTPHTFTHRISDQDIYLIVATDGLWDFLNDTQVEILAREIPDPAVLVKEISKHVFGNFWGNDNLTIIAIGFKE</sequence>
<dbReference type="AlphaFoldDB" id="A0A0G0W9Z9"/>
<dbReference type="SUPFAM" id="SSF81606">
    <property type="entry name" value="PP2C-like"/>
    <property type="match status" value="1"/>
</dbReference>
<dbReference type="InterPro" id="IPR036457">
    <property type="entry name" value="PPM-type-like_dom_sf"/>
</dbReference>
<organism evidence="2 3">
    <name type="scientific">candidate division CPR2 bacterium GW2011_GWC1_41_48</name>
    <dbReference type="NCBI Taxonomy" id="1618344"/>
    <lineage>
        <taxon>Bacteria</taxon>
        <taxon>Bacteria division CPR2</taxon>
    </lineage>
</organism>
<evidence type="ECO:0000313" key="3">
    <source>
        <dbReference type="Proteomes" id="UP000033869"/>
    </source>
</evidence>
<dbReference type="EMBL" id="LCBL01000001">
    <property type="protein sequence ID" value="KKS09795.1"/>
    <property type="molecule type" value="Genomic_DNA"/>
</dbReference>
<dbReference type="Proteomes" id="UP000033869">
    <property type="component" value="Unassembled WGS sequence"/>
</dbReference>
<dbReference type="GO" id="GO:0004722">
    <property type="term" value="F:protein serine/threonine phosphatase activity"/>
    <property type="evidence" value="ECO:0007669"/>
    <property type="project" value="InterPro"/>
</dbReference>
<evidence type="ECO:0000259" key="1">
    <source>
        <dbReference type="PROSITE" id="PS51746"/>
    </source>
</evidence>
<accession>A0A0G0W9Z9</accession>
<dbReference type="InterPro" id="IPR001932">
    <property type="entry name" value="PPM-type_phosphatase-like_dom"/>
</dbReference>
<dbReference type="CDD" id="cd00143">
    <property type="entry name" value="PP2Cc"/>
    <property type="match status" value="1"/>
</dbReference>
<dbReference type="PATRIC" id="fig|1618344.3.peg.208"/>
<feature type="domain" description="PPM-type phosphatase" evidence="1">
    <location>
        <begin position="2"/>
        <end position="252"/>
    </location>
</feature>
<gene>
    <name evidence="2" type="ORF">UU65_C0001G0200</name>
</gene>
<dbReference type="Gene3D" id="3.60.40.10">
    <property type="entry name" value="PPM-type phosphatase domain"/>
    <property type="match status" value="1"/>
</dbReference>
<protein>
    <recommendedName>
        <fullName evidence="1">PPM-type phosphatase domain-containing protein</fullName>
    </recommendedName>
</protein>
<comment type="caution">
    <text evidence="2">The sequence shown here is derived from an EMBL/GenBank/DDBJ whole genome shotgun (WGS) entry which is preliminary data.</text>
</comment>
<dbReference type="PANTHER" id="PTHR13832">
    <property type="entry name" value="PROTEIN PHOSPHATASE 2C"/>
    <property type="match status" value="1"/>
</dbReference>
<dbReference type="SMART" id="SM00332">
    <property type="entry name" value="PP2Cc"/>
    <property type="match status" value="1"/>
</dbReference>